<reference evidence="2" key="1">
    <citation type="journal article" date="2020" name="mSystems">
        <title>Genome- and Community-Level Interaction Insights into Carbon Utilization and Element Cycling Functions of Hydrothermarchaeota in Hydrothermal Sediment.</title>
        <authorList>
            <person name="Zhou Z."/>
            <person name="Liu Y."/>
            <person name="Xu W."/>
            <person name="Pan J."/>
            <person name="Luo Z.H."/>
            <person name="Li M."/>
        </authorList>
    </citation>
    <scope>NUCLEOTIDE SEQUENCE [LARGE SCALE GENOMIC DNA]</scope>
    <source>
        <strain evidence="2">SpSt-791</strain>
    </source>
</reference>
<proteinExistence type="predicted"/>
<sequence length="912" mass="105934">MVIFILTVTLFLGKIEKETLNYDIGIVKILSPDKFISRRINYPIVKIKNFGLFSAENFSVKFFIPALNYIDTKNISYLPSFAETLLYFRSFIPQDSTNFFVKCTVDFSLDENPTNNLKTEEIFVYDYFEDFERENHGFMLMPIGGFNLLNWGRNNDKCFVTADSIGNFYHDMANFKLISPPFFALIDTPIIAYWHKYNTELNYDGYNVKCSTDNSSWQILHAHPILGERYSTIASIYNSAIRGESCYSGFNDWRINFLKIPVLRNEKFFINFHFGSDNAWNEEGGVFIDNIYGIGFSPLAPYPYLEIKELVSPKEPVAKDSPVIPKVKIKNYSPNTGENILLHLRIADNYFSERIIPTLSPLEEVIVNFDYWSPCSTFNLLQCSLYYSPEKRIIHSLKKEIYAYDYYEDFSGNNGNFFSNPISGWHYSQYFGLPDNPGGWSTDFYPSMANFKLISPTFFSLIDTPLIAYWHKYENEYRFDGYNVKCSIFGGNWQILSPCPNLGNPYDTIARSGNAGIPNESCYAGYYPWRLNYLKIPVGKERYFKINFHFGSDYDENYEGTEIDKIYGIGFIRRRLYDVGIKEIIVPEKLNKSETINPIIKIKNYGERDAYNFSVFLEITPHYDDSLFVPLLPSLRETLLVFSPFYPQREEHSASFWIDFPADENPENNEGNIDFYVYRYYEDFESNNGGYFSIPESGWKYSLIEPHNLGWQTGIYQDSADWKLISPPFRAFSDFPVLAYYHKFSLPFGDGYNLKCSLTTANRWEIVGNNYNGVASPTNAGIPNERCFTGYRDWELVFFQLPVRMGERFYLSFHFGSDEINNDSGVVIDKIYGIGFDTSFVGIEEDFLEKVKTINLSKKEKGKIEVFDVSGKIVYQEENVEKIVIKKSLPKGVYFLKIKTPSFQRKRKIIIK</sequence>
<dbReference type="NCBIfam" id="TIGR04183">
    <property type="entry name" value="Por_Secre_tail"/>
    <property type="match status" value="1"/>
</dbReference>
<organism evidence="2">
    <name type="scientific">candidate division WOR-3 bacterium</name>
    <dbReference type="NCBI Taxonomy" id="2052148"/>
    <lineage>
        <taxon>Bacteria</taxon>
        <taxon>Bacteria division WOR-3</taxon>
    </lineage>
</organism>
<dbReference type="Pfam" id="PF18962">
    <property type="entry name" value="Por_Secre_tail"/>
    <property type="match status" value="1"/>
</dbReference>
<name>A0A7V6CMR4_UNCW3</name>
<gene>
    <name evidence="2" type="ORF">ENV79_02220</name>
</gene>
<dbReference type="InterPro" id="IPR026444">
    <property type="entry name" value="Secre_tail"/>
</dbReference>
<feature type="domain" description="Secretion system C-terminal sorting" evidence="1">
    <location>
        <begin position="854"/>
        <end position="911"/>
    </location>
</feature>
<evidence type="ECO:0000313" key="2">
    <source>
        <dbReference type="EMBL" id="HHR48446.1"/>
    </source>
</evidence>
<accession>A0A7V6CMR4</accession>
<protein>
    <submittedName>
        <fullName evidence="2">T9SS type A sorting domain-containing protein</fullName>
    </submittedName>
</protein>
<evidence type="ECO:0000259" key="1">
    <source>
        <dbReference type="Pfam" id="PF18962"/>
    </source>
</evidence>
<comment type="caution">
    <text evidence="2">The sequence shown here is derived from an EMBL/GenBank/DDBJ whole genome shotgun (WGS) entry which is preliminary data.</text>
</comment>
<dbReference type="EMBL" id="DTHS01000016">
    <property type="protein sequence ID" value="HHR48446.1"/>
    <property type="molecule type" value="Genomic_DNA"/>
</dbReference>
<dbReference type="AlphaFoldDB" id="A0A7V6CMR4"/>